<comment type="caution">
    <text evidence="1">The sequence shown here is derived from an EMBL/GenBank/DDBJ whole genome shotgun (WGS) entry which is preliminary data.</text>
</comment>
<sequence>MSRRQKFILNFLNKIYEKLRVIKKSQSIRKSQQCVANTLKDKQCRKRTAHTPKCWIHLAKQDNLRVKPSRIIAAGKGLYAWKKTIPRGNTIGKYTGRRLTKKQLDQRYGNDVTAKYAVCNRRGQCIDSKYTTDGAPRFANDARQTPFQNNAKIKGQNIFHLKANKTIRPNQEILTSYGPEYWQ</sequence>
<evidence type="ECO:0000313" key="1">
    <source>
        <dbReference type="EMBL" id="CAB3977401.1"/>
    </source>
</evidence>
<dbReference type="Proteomes" id="UP001152795">
    <property type="component" value="Unassembled WGS sequence"/>
</dbReference>
<gene>
    <name evidence="1" type="ORF">PACLA_8A049899</name>
</gene>
<proteinExistence type="predicted"/>
<protein>
    <submittedName>
        <fullName evidence="1">SET domain-containing</fullName>
    </submittedName>
</protein>
<dbReference type="SUPFAM" id="SSF82199">
    <property type="entry name" value="SET domain"/>
    <property type="match status" value="1"/>
</dbReference>
<reference evidence="1" key="1">
    <citation type="submission" date="2020-04" db="EMBL/GenBank/DDBJ databases">
        <authorList>
            <person name="Alioto T."/>
            <person name="Alioto T."/>
            <person name="Gomez Garrido J."/>
        </authorList>
    </citation>
    <scope>NUCLEOTIDE SEQUENCE</scope>
    <source>
        <strain evidence="1">A484AB</strain>
    </source>
</reference>
<keyword evidence="2" id="KW-1185">Reference proteome</keyword>
<dbReference type="OrthoDB" id="5560686at2759"/>
<accession>A0A7D9H7G6</accession>
<dbReference type="InterPro" id="IPR046341">
    <property type="entry name" value="SET_dom_sf"/>
</dbReference>
<name>A0A7D9H7G6_PARCT</name>
<dbReference type="AlphaFoldDB" id="A0A7D9H7G6"/>
<organism evidence="1 2">
    <name type="scientific">Paramuricea clavata</name>
    <name type="common">Red gorgonian</name>
    <name type="synonym">Violescent sea-whip</name>
    <dbReference type="NCBI Taxonomy" id="317549"/>
    <lineage>
        <taxon>Eukaryota</taxon>
        <taxon>Metazoa</taxon>
        <taxon>Cnidaria</taxon>
        <taxon>Anthozoa</taxon>
        <taxon>Octocorallia</taxon>
        <taxon>Malacalcyonacea</taxon>
        <taxon>Plexauridae</taxon>
        <taxon>Paramuricea</taxon>
    </lineage>
</organism>
<dbReference type="Gene3D" id="2.170.270.10">
    <property type="entry name" value="SET domain"/>
    <property type="match status" value="1"/>
</dbReference>
<dbReference type="EMBL" id="CACRXK020000045">
    <property type="protein sequence ID" value="CAB3977401.1"/>
    <property type="molecule type" value="Genomic_DNA"/>
</dbReference>
<dbReference type="PROSITE" id="PS50280">
    <property type="entry name" value="SET"/>
    <property type="match status" value="1"/>
</dbReference>
<evidence type="ECO:0000313" key="2">
    <source>
        <dbReference type="Proteomes" id="UP001152795"/>
    </source>
</evidence>
<dbReference type="Pfam" id="PF00856">
    <property type="entry name" value="SET"/>
    <property type="match status" value="1"/>
</dbReference>
<dbReference type="InterPro" id="IPR001214">
    <property type="entry name" value="SET_dom"/>
</dbReference>